<dbReference type="KEGG" id="sfa:Sfla_2705"/>
<dbReference type="InterPro" id="IPR000182">
    <property type="entry name" value="GNAT_dom"/>
</dbReference>
<evidence type="ECO:0000313" key="3">
    <source>
        <dbReference type="Proteomes" id="UP000002066"/>
    </source>
</evidence>
<dbReference type="InterPro" id="IPR051531">
    <property type="entry name" value="N-acetyltransferase"/>
</dbReference>
<dbReference type="PANTHER" id="PTHR43792:SF1">
    <property type="entry name" value="N-ACETYLTRANSFERASE DOMAIN-CONTAINING PROTEIN"/>
    <property type="match status" value="1"/>
</dbReference>
<name>A0A8D3WKD1_STRFA</name>
<dbReference type="InterPro" id="IPR016181">
    <property type="entry name" value="Acyl_CoA_acyltransferase"/>
</dbReference>
<dbReference type="PANTHER" id="PTHR43792">
    <property type="entry name" value="GNAT FAMILY, PUTATIVE (AFU_ORTHOLOGUE AFUA_3G00765)-RELATED-RELATED"/>
    <property type="match status" value="1"/>
</dbReference>
<dbReference type="EMBL" id="CP002475">
    <property type="protein sequence ID" value="ADW04133.1"/>
    <property type="molecule type" value="Genomic_DNA"/>
</dbReference>
<sequence length="184" mass="19840">MQVNGAPEPFSTSRLDALPLDVAHAQEMAAVLFDPALHTYTGGAPEDAAAVRARYERQSAGSPDPAELWWNWVLRVRGEGRLAGYVQATVRGERAEVAWVVGTPWQGRGYAKEAAAGLVRHLLERGPVTTVVAHIHPEHTASAAVASAAGLLPTGEWEDGEVRWRREIPGESAPERAAELPRLS</sequence>
<evidence type="ECO:0000259" key="1">
    <source>
        <dbReference type="PROSITE" id="PS51186"/>
    </source>
</evidence>
<dbReference type="Pfam" id="PF13302">
    <property type="entry name" value="Acetyltransf_3"/>
    <property type="match status" value="1"/>
</dbReference>
<organism evidence="2 3">
    <name type="scientific">Streptomyces pratensis (strain ATCC 33331 / IAF-45CD)</name>
    <dbReference type="NCBI Taxonomy" id="591167"/>
    <lineage>
        <taxon>Bacteria</taxon>
        <taxon>Bacillati</taxon>
        <taxon>Actinomycetota</taxon>
        <taxon>Actinomycetes</taxon>
        <taxon>Kitasatosporales</taxon>
        <taxon>Streptomycetaceae</taxon>
        <taxon>Streptomyces</taxon>
    </lineage>
</organism>
<evidence type="ECO:0000313" key="2">
    <source>
        <dbReference type="EMBL" id="ADW04133.1"/>
    </source>
</evidence>
<reference evidence="2 3" key="1">
    <citation type="submission" date="2011-01" db="EMBL/GenBank/DDBJ databases">
        <title>Complete sequence of chromosome of Streptomyces flavogriseus ATCC 33331.</title>
        <authorList>
            <consortium name="US DOE Joint Genome Institute"/>
            <person name="Lucas S."/>
            <person name="Copeland A."/>
            <person name="Lapidus A."/>
            <person name="Cheng J.-F."/>
            <person name="Goodwin L."/>
            <person name="Pitluck S."/>
            <person name="Davenport K."/>
            <person name="Detter J.C."/>
            <person name="Han C."/>
            <person name="Tapia R."/>
            <person name="Land M."/>
            <person name="Hauser L."/>
            <person name="Kyrpides N."/>
            <person name="Ivanova N."/>
            <person name="Ovchinnikova G."/>
            <person name="Pagani I."/>
            <person name="Brumm P."/>
            <person name="Mead D."/>
            <person name="Woyke T."/>
        </authorList>
    </citation>
    <scope>NUCLEOTIDE SEQUENCE [LARGE SCALE GENOMIC DNA]</scope>
    <source>
        <strain evidence="3">ATCC 33331 / IAF-45CD</strain>
    </source>
</reference>
<dbReference type="OrthoDB" id="4403558at2"/>
<dbReference type="Gene3D" id="3.40.630.30">
    <property type="match status" value="1"/>
</dbReference>
<protein>
    <submittedName>
        <fullName evidence="2">Acetyltransferase</fullName>
    </submittedName>
</protein>
<accession>A0A8D3WKD1</accession>
<gene>
    <name evidence="2" type="ordered locus">Sfla_2705</name>
</gene>
<feature type="domain" description="N-acetyltransferase" evidence="1">
    <location>
        <begin position="13"/>
        <end position="169"/>
    </location>
</feature>
<proteinExistence type="predicted"/>
<dbReference type="PROSITE" id="PS51186">
    <property type="entry name" value="GNAT"/>
    <property type="match status" value="1"/>
</dbReference>
<dbReference type="Proteomes" id="UP000002066">
    <property type="component" value="Chromosome"/>
</dbReference>
<dbReference type="SUPFAM" id="SSF55729">
    <property type="entry name" value="Acyl-CoA N-acyltransferases (Nat)"/>
    <property type="match status" value="1"/>
</dbReference>
<dbReference type="AlphaFoldDB" id="A0A8D3WKD1"/>
<dbReference type="GO" id="GO:0016747">
    <property type="term" value="F:acyltransferase activity, transferring groups other than amino-acyl groups"/>
    <property type="evidence" value="ECO:0007669"/>
    <property type="project" value="InterPro"/>
</dbReference>